<dbReference type="NCBIfam" id="TIGR02909">
    <property type="entry name" value="spore_YkwD"/>
    <property type="match status" value="1"/>
</dbReference>
<dbReference type="Proteomes" id="UP000190625">
    <property type="component" value="Unassembled WGS sequence"/>
</dbReference>
<feature type="signal peptide" evidence="2">
    <location>
        <begin position="1"/>
        <end position="27"/>
    </location>
</feature>
<feature type="chain" id="PRO_5039210114" evidence="2">
    <location>
        <begin position="28"/>
        <end position="490"/>
    </location>
</feature>
<feature type="region of interest" description="Disordered" evidence="1">
    <location>
        <begin position="324"/>
        <end position="364"/>
    </location>
</feature>
<name>A0A1T4N731_9FIRM</name>
<dbReference type="InterPro" id="IPR036365">
    <property type="entry name" value="PGBD-like_sf"/>
</dbReference>
<dbReference type="PANTHER" id="PTHR31157">
    <property type="entry name" value="SCP DOMAIN-CONTAINING PROTEIN"/>
    <property type="match status" value="1"/>
</dbReference>
<feature type="compositionally biased region" description="Polar residues" evidence="1">
    <location>
        <begin position="332"/>
        <end position="346"/>
    </location>
</feature>
<dbReference type="Gene3D" id="3.40.33.10">
    <property type="entry name" value="CAP"/>
    <property type="match status" value="1"/>
</dbReference>
<feature type="domain" description="SCP" evidence="3">
    <location>
        <begin position="371"/>
        <end position="486"/>
    </location>
</feature>
<dbReference type="Pfam" id="PF00188">
    <property type="entry name" value="CAP"/>
    <property type="match status" value="1"/>
</dbReference>
<dbReference type="InterPro" id="IPR002477">
    <property type="entry name" value="Peptidoglycan-bd-like"/>
</dbReference>
<keyword evidence="2" id="KW-0732">Signal</keyword>
<sequence>MSRKFTTKLATILVLALLVTSVPLVQAEAATILEYRMHGEKVTTLQQTLKDEGYNPGPVNSYFGYLTKKAVRAFQENNDLRATGEVDQQTWDLLVGDSSKQTPPSDNSNNNNDNSTDQNDNSNQDDNLGNEAGDSTKIIVEYRDRGDKVDKLQARLEKLGYDPGSIKGYFAYMTKRAVKEFQRDNDLSATGDVDEVTWNLLKSKSGQVDTPSNGSDNDSTPEQPPTNDNSNDNNNTDQTDNSNQDSNTGNETGSSTKIIVEYRDRGDKVDELQARLEKLGYDPGSIEGYFAYMTKRAVKEFQRDNDLRATGDVDEATWNLLKSKSGRLDVPSNDTPNNDQDSNVGGTTPEPTPQPTTPEVSQVTAEERQMLNLVNEERAKRGLDPLKFDMRLVKLARKKSRDMIQNNYFGHKSPTYGSPFAMLKSAGINYRTAGENLAGNSSVTKAHKALMNSDGHRRNILKSGYTEVGIGIVDGGPYGKMFTQLFMDEF</sequence>
<feature type="domain" description="Peptidoglycan binding-like" evidence="4">
    <location>
        <begin position="39"/>
        <end position="94"/>
    </location>
</feature>
<dbReference type="InterPro" id="IPR036366">
    <property type="entry name" value="PGBDSf"/>
</dbReference>
<dbReference type="PANTHER" id="PTHR31157:SF1">
    <property type="entry name" value="SCP DOMAIN-CONTAINING PROTEIN"/>
    <property type="match status" value="1"/>
</dbReference>
<dbReference type="InterPro" id="IPR014044">
    <property type="entry name" value="CAP_dom"/>
</dbReference>
<dbReference type="STRING" id="142842.SAMN02745118_01720"/>
<dbReference type="SUPFAM" id="SSF55797">
    <property type="entry name" value="PR-1-like"/>
    <property type="match status" value="1"/>
</dbReference>
<dbReference type="SUPFAM" id="SSF47090">
    <property type="entry name" value="PGBD-like"/>
    <property type="match status" value="3"/>
</dbReference>
<keyword evidence="6" id="KW-1185">Reference proteome</keyword>
<dbReference type="RefSeq" id="WP_078810184.1">
    <property type="nucleotide sequence ID" value="NZ_FUWM01000013.1"/>
</dbReference>
<evidence type="ECO:0000256" key="2">
    <source>
        <dbReference type="SAM" id="SignalP"/>
    </source>
</evidence>
<dbReference type="AlphaFoldDB" id="A0A1T4N731"/>
<evidence type="ECO:0000259" key="3">
    <source>
        <dbReference type="Pfam" id="PF00188"/>
    </source>
</evidence>
<feature type="domain" description="Peptidoglycan binding-like" evidence="4">
    <location>
        <begin position="145"/>
        <end position="201"/>
    </location>
</feature>
<protein>
    <submittedName>
        <fullName evidence="5">Uncharacterized protein, YkwD family</fullName>
    </submittedName>
</protein>
<dbReference type="Gene3D" id="1.10.101.10">
    <property type="entry name" value="PGBD-like superfamily/PGBD"/>
    <property type="match status" value="3"/>
</dbReference>
<reference evidence="6" key="1">
    <citation type="submission" date="2017-02" db="EMBL/GenBank/DDBJ databases">
        <authorList>
            <person name="Varghese N."/>
            <person name="Submissions S."/>
        </authorList>
    </citation>
    <scope>NUCLEOTIDE SEQUENCE [LARGE SCALE GENOMIC DNA]</scope>
    <source>
        <strain evidence="6">ATCC BAA-73</strain>
    </source>
</reference>
<feature type="domain" description="Peptidoglycan binding-like" evidence="4">
    <location>
        <begin position="265"/>
        <end position="321"/>
    </location>
</feature>
<gene>
    <name evidence="5" type="ORF">SAMN02745118_01720</name>
</gene>
<proteinExistence type="predicted"/>
<feature type="compositionally biased region" description="Low complexity" evidence="1">
    <location>
        <begin position="105"/>
        <end position="127"/>
    </location>
</feature>
<feature type="compositionally biased region" description="Polar residues" evidence="1">
    <location>
        <begin position="203"/>
        <end position="221"/>
    </location>
</feature>
<feature type="region of interest" description="Disordered" evidence="1">
    <location>
        <begin position="96"/>
        <end position="135"/>
    </location>
</feature>
<feature type="compositionally biased region" description="Low complexity" evidence="1">
    <location>
        <begin position="226"/>
        <end position="248"/>
    </location>
</feature>
<evidence type="ECO:0000313" key="5">
    <source>
        <dbReference type="EMBL" id="SJZ74973.1"/>
    </source>
</evidence>
<organism evidence="5 6">
    <name type="scientific">Selenihalanaerobacter shriftii</name>
    <dbReference type="NCBI Taxonomy" id="142842"/>
    <lineage>
        <taxon>Bacteria</taxon>
        <taxon>Bacillati</taxon>
        <taxon>Bacillota</taxon>
        <taxon>Clostridia</taxon>
        <taxon>Halanaerobiales</taxon>
        <taxon>Halobacteroidaceae</taxon>
        <taxon>Selenihalanaerobacter</taxon>
    </lineage>
</organism>
<dbReference type="InterPro" id="IPR035940">
    <property type="entry name" value="CAP_sf"/>
</dbReference>
<dbReference type="EMBL" id="FUWM01000013">
    <property type="protein sequence ID" value="SJZ74973.1"/>
    <property type="molecule type" value="Genomic_DNA"/>
</dbReference>
<dbReference type="CDD" id="cd05379">
    <property type="entry name" value="CAP_bacterial"/>
    <property type="match status" value="1"/>
</dbReference>
<accession>A0A1T4N731</accession>
<feature type="region of interest" description="Disordered" evidence="1">
    <location>
        <begin position="203"/>
        <end position="257"/>
    </location>
</feature>
<dbReference type="OrthoDB" id="9783944at2"/>
<evidence type="ECO:0000256" key="1">
    <source>
        <dbReference type="SAM" id="MobiDB-lite"/>
    </source>
</evidence>
<evidence type="ECO:0000259" key="4">
    <source>
        <dbReference type="Pfam" id="PF01471"/>
    </source>
</evidence>
<evidence type="ECO:0000313" key="6">
    <source>
        <dbReference type="Proteomes" id="UP000190625"/>
    </source>
</evidence>
<dbReference type="Pfam" id="PF01471">
    <property type="entry name" value="PG_binding_1"/>
    <property type="match status" value="3"/>
</dbReference>
<dbReference type="InterPro" id="IPR014258">
    <property type="entry name" value="CAP_domain_YkwD-like"/>
</dbReference>